<evidence type="ECO:0000313" key="1">
    <source>
        <dbReference type="EMBL" id="RNA07373.1"/>
    </source>
</evidence>
<protein>
    <submittedName>
        <fullName evidence="1">Uncharacterized protein</fullName>
    </submittedName>
</protein>
<keyword evidence="2" id="KW-1185">Reference proteome</keyword>
<accession>A0A3M7Q7Q4</accession>
<reference evidence="1 2" key="1">
    <citation type="journal article" date="2018" name="Sci. Rep.">
        <title>Genomic signatures of local adaptation to the degree of environmental predictability in rotifers.</title>
        <authorList>
            <person name="Franch-Gras L."/>
            <person name="Hahn C."/>
            <person name="Garcia-Roger E.M."/>
            <person name="Carmona M.J."/>
            <person name="Serra M."/>
            <person name="Gomez A."/>
        </authorList>
    </citation>
    <scope>NUCLEOTIDE SEQUENCE [LARGE SCALE GENOMIC DNA]</scope>
    <source>
        <strain evidence="1">HYR1</strain>
    </source>
</reference>
<comment type="caution">
    <text evidence="1">The sequence shown here is derived from an EMBL/GenBank/DDBJ whole genome shotgun (WGS) entry which is preliminary data.</text>
</comment>
<organism evidence="1 2">
    <name type="scientific">Brachionus plicatilis</name>
    <name type="common">Marine rotifer</name>
    <name type="synonym">Brachionus muelleri</name>
    <dbReference type="NCBI Taxonomy" id="10195"/>
    <lineage>
        <taxon>Eukaryota</taxon>
        <taxon>Metazoa</taxon>
        <taxon>Spiralia</taxon>
        <taxon>Gnathifera</taxon>
        <taxon>Rotifera</taxon>
        <taxon>Eurotatoria</taxon>
        <taxon>Monogononta</taxon>
        <taxon>Pseudotrocha</taxon>
        <taxon>Ploima</taxon>
        <taxon>Brachionidae</taxon>
        <taxon>Brachionus</taxon>
    </lineage>
</organism>
<sequence length="88" mass="10404">MNIEEFSQKNLKVTEDKNIHLFLISWLNSSSIIASETNCLLIIKRKANKKDNKISKELYSIFNDSNGNTERLFNLLRYDYPLYQQQTD</sequence>
<dbReference type="OrthoDB" id="10203939at2759"/>
<name>A0A3M7Q7Q4_BRAPC</name>
<proteinExistence type="predicted"/>
<dbReference type="Proteomes" id="UP000276133">
    <property type="component" value="Unassembled WGS sequence"/>
</dbReference>
<dbReference type="AlphaFoldDB" id="A0A3M7Q7Q4"/>
<evidence type="ECO:0000313" key="2">
    <source>
        <dbReference type="Proteomes" id="UP000276133"/>
    </source>
</evidence>
<dbReference type="EMBL" id="REGN01007068">
    <property type="protein sequence ID" value="RNA07373.1"/>
    <property type="molecule type" value="Genomic_DNA"/>
</dbReference>
<gene>
    <name evidence="1" type="ORF">BpHYR1_039590</name>
</gene>